<keyword evidence="8 14" id="KW-0249">Electron transport</keyword>
<dbReference type="NCBIfam" id="TIGR02866">
    <property type="entry name" value="CoxB"/>
    <property type="match status" value="1"/>
</dbReference>
<evidence type="ECO:0000256" key="12">
    <source>
        <dbReference type="ARBA" id="ARBA00023136"/>
    </source>
</evidence>
<protein>
    <recommendedName>
        <fullName evidence="14">Cytochrome c oxidase subunit 2</fullName>
    </recommendedName>
</protein>
<dbReference type="InterPro" id="IPR002429">
    <property type="entry name" value="CcO_II-like_C"/>
</dbReference>
<dbReference type="GO" id="GO:0004129">
    <property type="term" value="F:cytochrome-c oxidase activity"/>
    <property type="evidence" value="ECO:0007669"/>
    <property type="project" value="UniProtKB-EC"/>
</dbReference>
<keyword evidence="5 14" id="KW-0812">Transmembrane</keyword>
<evidence type="ECO:0000256" key="6">
    <source>
        <dbReference type="ARBA" id="ARBA00022723"/>
    </source>
</evidence>
<comment type="similarity">
    <text evidence="2 14">Belongs to the cytochrome c oxidase subunit 2 family.</text>
</comment>
<evidence type="ECO:0000256" key="4">
    <source>
        <dbReference type="ARBA" id="ARBA00022660"/>
    </source>
</evidence>
<sequence>MWYLSVAMCVLTPSLAFADAAQPWQLSFQDPATPIMQGIIDLHHDIMFFLVFIIVFVMWMMMRTMYHFHHSRNPMPEKIVHGTTIEVAWTVTPSLILVAIAIPSFALLYSMDEIVDPAITLKAIGHQWYWTYEYSDYTTSDEESLVYDSYMIPDDDLEQGQLRLLEVDNRVVLPVNTHVRVIVTAADVLHSWAVPSLGVKCDAVPGRLNQASFYIQREGVFYGQCSELCGVNHGFMPIVVEAVQLDDYLSWVANKLEDA</sequence>
<keyword evidence="14" id="KW-0999">Mitochondrion inner membrane</keyword>
<geneLocation type="mitochondrion" evidence="19"/>
<dbReference type="FunFam" id="2.60.40.420:FF:000001">
    <property type="entry name" value="Cytochrome c oxidase subunit 2"/>
    <property type="match status" value="1"/>
</dbReference>
<evidence type="ECO:0000256" key="13">
    <source>
        <dbReference type="ARBA" id="ARBA00049512"/>
    </source>
</evidence>
<feature type="domain" description="Cytochrome oxidase subunit II copper A binding" evidence="17">
    <location>
        <begin position="116"/>
        <end position="254"/>
    </location>
</feature>
<dbReference type="GO" id="GO:1902494">
    <property type="term" value="C:catalytic complex"/>
    <property type="evidence" value="ECO:0007669"/>
    <property type="project" value="UniProtKB-ARBA"/>
</dbReference>
<dbReference type="SUPFAM" id="SSF81464">
    <property type="entry name" value="Cytochrome c oxidase subunit II-like, transmembrane region"/>
    <property type="match status" value="1"/>
</dbReference>
<keyword evidence="9 15" id="KW-1133">Transmembrane helix</keyword>
<proteinExistence type="inferred from homology"/>
<keyword evidence="12 14" id="KW-0472">Membrane</keyword>
<dbReference type="PANTHER" id="PTHR22888">
    <property type="entry name" value="CYTOCHROME C OXIDASE, SUBUNIT II"/>
    <property type="match status" value="1"/>
</dbReference>
<dbReference type="InterPro" id="IPR008972">
    <property type="entry name" value="Cupredoxin"/>
</dbReference>
<evidence type="ECO:0000256" key="9">
    <source>
        <dbReference type="ARBA" id="ARBA00022989"/>
    </source>
</evidence>
<dbReference type="CDD" id="cd13912">
    <property type="entry name" value="CcO_II_C"/>
    <property type="match status" value="1"/>
</dbReference>
<feature type="domain" description="Cytochrome oxidase subunit II transmembrane region profile" evidence="18">
    <location>
        <begin position="20"/>
        <end position="115"/>
    </location>
</feature>
<keyword evidence="3 14" id="KW-0813">Transport</keyword>
<dbReference type="FunFam" id="1.10.287.90:FF:000004">
    <property type="entry name" value="Cytochrome c oxidase subunit 2"/>
    <property type="match status" value="1"/>
</dbReference>
<evidence type="ECO:0000256" key="8">
    <source>
        <dbReference type="ARBA" id="ARBA00022982"/>
    </source>
</evidence>
<evidence type="ECO:0000259" key="17">
    <source>
        <dbReference type="PROSITE" id="PS50857"/>
    </source>
</evidence>
<dbReference type="GO" id="GO:0016491">
    <property type="term" value="F:oxidoreductase activity"/>
    <property type="evidence" value="ECO:0007669"/>
    <property type="project" value="InterPro"/>
</dbReference>
<keyword evidence="6 14" id="KW-0479">Metal-binding</keyword>
<dbReference type="InterPro" id="IPR014222">
    <property type="entry name" value="Cyt_c_oxidase_su2"/>
</dbReference>
<feature type="signal peptide" evidence="16">
    <location>
        <begin position="1"/>
        <end position="18"/>
    </location>
</feature>
<keyword evidence="10 14" id="KW-0186">Copper</keyword>
<feature type="transmembrane region" description="Helical" evidence="15">
    <location>
        <begin position="46"/>
        <end position="66"/>
    </location>
</feature>
<dbReference type="GO" id="GO:0005743">
    <property type="term" value="C:mitochondrial inner membrane"/>
    <property type="evidence" value="ECO:0007669"/>
    <property type="project" value="UniProtKB-SubCell"/>
</dbReference>
<evidence type="ECO:0000256" key="16">
    <source>
        <dbReference type="SAM" id="SignalP"/>
    </source>
</evidence>
<evidence type="ECO:0000313" key="19">
    <source>
        <dbReference type="EMBL" id="QBX98765.1"/>
    </source>
</evidence>
<dbReference type="SUPFAM" id="SSF49503">
    <property type="entry name" value="Cupredoxins"/>
    <property type="match status" value="1"/>
</dbReference>
<dbReference type="PRINTS" id="PR01166">
    <property type="entry name" value="CYCOXIDASEII"/>
</dbReference>
<organism evidence="19">
    <name type="scientific">Chloroparvula japonica</name>
    <dbReference type="NCBI Taxonomy" id="1411623"/>
    <lineage>
        <taxon>Eukaryota</taxon>
        <taxon>Viridiplantae</taxon>
        <taxon>Chlorophyta</taxon>
        <taxon>Chloropicophyceae</taxon>
        <taxon>Chloropicales</taxon>
        <taxon>Chloropicaceae</taxon>
        <taxon>Chloroparvula</taxon>
    </lineage>
</organism>
<comment type="catalytic activity">
    <reaction evidence="13">
        <text>4 Fe(II)-[cytochrome c] + O2 + 8 H(+)(in) = 4 Fe(III)-[cytochrome c] + 2 H2O + 4 H(+)(out)</text>
        <dbReference type="Rhea" id="RHEA:11436"/>
        <dbReference type="Rhea" id="RHEA-COMP:10350"/>
        <dbReference type="Rhea" id="RHEA-COMP:14399"/>
        <dbReference type="ChEBI" id="CHEBI:15377"/>
        <dbReference type="ChEBI" id="CHEBI:15378"/>
        <dbReference type="ChEBI" id="CHEBI:15379"/>
        <dbReference type="ChEBI" id="CHEBI:29033"/>
        <dbReference type="ChEBI" id="CHEBI:29034"/>
        <dbReference type="EC" id="7.1.1.9"/>
    </reaction>
    <physiologicalReaction direction="left-to-right" evidence="13">
        <dbReference type="Rhea" id="RHEA:11437"/>
    </physiologicalReaction>
</comment>
<name>A0A4D6C507_9CHLO</name>
<dbReference type="InterPro" id="IPR036257">
    <property type="entry name" value="Cyt_c_oxidase_su2_TM_sf"/>
</dbReference>
<dbReference type="Gene3D" id="1.10.287.90">
    <property type="match status" value="1"/>
</dbReference>
<dbReference type="PANTHER" id="PTHR22888:SF9">
    <property type="entry name" value="CYTOCHROME C OXIDASE SUBUNIT 2"/>
    <property type="match status" value="1"/>
</dbReference>
<keyword evidence="11 14" id="KW-0496">Mitochondrion</keyword>
<evidence type="ECO:0000259" key="18">
    <source>
        <dbReference type="PROSITE" id="PS50999"/>
    </source>
</evidence>
<gene>
    <name evidence="19" type="primary">cox2</name>
</gene>
<evidence type="ECO:0000256" key="14">
    <source>
        <dbReference type="RuleBase" id="RU000457"/>
    </source>
</evidence>
<dbReference type="InterPro" id="IPR011759">
    <property type="entry name" value="Cyt_c_oxidase_su2_TM_dom"/>
</dbReference>
<dbReference type="GO" id="GO:0042773">
    <property type="term" value="P:ATP synthesis coupled electron transport"/>
    <property type="evidence" value="ECO:0007669"/>
    <property type="project" value="TreeGrafter"/>
</dbReference>
<dbReference type="InterPro" id="IPR034210">
    <property type="entry name" value="CcO_II_C"/>
</dbReference>
<feature type="chain" id="PRO_5020027266" description="Cytochrome c oxidase subunit 2" evidence="16">
    <location>
        <begin position="19"/>
        <end position="259"/>
    </location>
</feature>
<dbReference type="PROSITE" id="PS50857">
    <property type="entry name" value="COX2_CUA"/>
    <property type="match status" value="1"/>
</dbReference>
<dbReference type="InterPro" id="IPR045187">
    <property type="entry name" value="CcO_II"/>
</dbReference>
<dbReference type="GO" id="GO:1902495">
    <property type="term" value="C:transmembrane transporter complex"/>
    <property type="evidence" value="ECO:0007669"/>
    <property type="project" value="UniProtKB-ARBA"/>
</dbReference>
<reference evidence="19" key="1">
    <citation type="journal article" date="2019" name="Genome Biol. Evol.">
        <title>Tracing the Evolution of the Plastome and Mitogenome in the Chloropicophyceae Uncovered Convergent tRNA Gene Losses and a Variant Plastid Genetic Code.</title>
        <authorList>
            <person name="Turmel M."/>
            <person name="Dos Santos A.L."/>
            <person name="Otis C."/>
            <person name="Sergerie R."/>
            <person name="Lemieux C."/>
        </authorList>
    </citation>
    <scope>NUCLEOTIDE SEQUENCE</scope>
</reference>
<dbReference type="GO" id="GO:0005507">
    <property type="term" value="F:copper ion binding"/>
    <property type="evidence" value="ECO:0007669"/>
    <property type="project" value="InterPro"/>
</dbReference>
<evidence type="ECO:0000256" key="11">
    <source>
        <dbReference type="ARBA" id="ARBA00023128"/>
    </source>
</evidence>
<keyword evidence="16" id="KW-0732">Signal</keyword>
<dbReference type="Pfam" id="PF00116">
    <property type="entry name" value="COX2"/>
    <property type="match status" value="1"/>
</dbReference>
<dbReference type="PROSITE" id="PS00078">
    <property type="entry name" value="COX2"/>
    <property type="match status" value="1"/>
</dbReference>
<evidence type="ECO:0000256" key="2">
    <source>
        <dbReference type="ARBA" id="ARBA00007866"/>
    </source>
</evidence>
<accession>A0A4D6C507</accession>
<dbReference type="EMBL" id="MK086007">
    <property type="protein sequence ID" value="QBX98765.1"/>
    <property type="molecule type" value="Genomic_DNA"/>
</dbReference>
<evidence type="ECO:0000256" key="1">
    <source>
        <dbReference type="ARBA" id="ARBA00004225"/>
    </source>
</evidence>
<evidence type="ECO:0000256" key="15">
    <source>
        <dbReference type="SAM" id="Phobius"/>
    </source>
</evidence>
<comment type="cofactor">
    <cofactor evidence="14">
        <name>Cu cation</name>
        <dbReference type="ChEBI" id="CHEBI:23378"/>
    </cofactor>
    <text evidence="14">Binds a copper A center.</text>
</comment>
<dbReference type="Gene3D" id="2.60.40.420">
    <property type="entry name" value="Cupredoxins - blue copper proteins"/>
    <property type="match status" value="1"/>
</dbReference>
<dbReference type="AlphaFoldDB" id="A0A4D6C507"/>
<dbReference type="InterPro" id="IPR001505">
    <property type="entry name" value="Copper_CuA"/>
</dbReference>
<evidence type="ECO:0000256" key="5">
    <source>
        <dbReference type="ARBA" id="ARBA00022692"/>
    </source>
</evidence>
<dbReference type="RefSeq" id="YP_009647098.1">
    <property type="nucleotide sequence ID" value="NC_042601.1"/>
</dbReference>
<evidence type="ECO:0000256" key="7">
    <source>
        <dbReference type="ARBA" id="ARBA00022967"/>
    </source>
</evidence>
<evidence type="ECO:0000256" key="3">
    <source>
        <dbReference type="ARBA" id="ARBA00022448"/>
    </source>
</evidence>
<keyword evidence="7" id="KW-1278">Translocase</keyword>
<dbReference type="GeneID" id="40513462"/>
<comment type="subcellular location">
    <subcellularLocation>
        <location evidence="14">Mitochondrion inner membrane</location>
        <topology evidence="14">Multi-pass membrane protein</topology>
    </subcellularLocation>
    <subcellularLocation>
        <location evidence="1">Mitochondrion membrane</location>
        <topology evidence="1">Multi-pass membrane protein</topology>
    </subcellularLocation>
</comment>
<feature type="transmembrane region" description="Helical" evidence="15">
    <location>
        <begin position="87"/>
        <end position="109"/>
    </location>
</feature>
<evidence type="ECO:0000256" key="10">
    <source>
        <dbReference type="ARBA" id="ARBA00023008"/>
    </source>
</evidence>
<dbReference type="PROSITE" id="PS50999">
    <property type="entry name" value="COX2_TM"/>
    <property type="match status" value="1"/>
</dbReference>
<comment type="function">
    <text evidence="14">Component of the cytochrome c oxidase, the last enzyme in the mitochondrial electron transport chain which drives oxidative phosphorylation. The respiratory chain contains 3 multisubunit complexes succinate dehydrogenase (complex II, CII), ubiquinol-cytochrome c oxidoreductase (cytochrome b-c1 complex, complex III, CIII) and cytochrome c oxidase (complex IV, CIV), that cooperate to transfer electrons derived from NADH and succinate to molecular oxygen, creating an electrochemical gradient over the inner membrane that drives transmembrane transport and the ATP synthase. Cytochrome c oxidase is the component of the respiratory chain that catalyzes the reduction of oxygen to water. Electrons originating from reduced cytochrome c in the intermembrane space (IMS) are transferred via the dinuclear copper A center (CU(A)) of subunit 2 and heme A of subunit 1 to the active site in subunit 1, a binuclear center (BNC) formed by heme A3 and copper B (CU(B)). The BNC reduces molecular oxygen to 2 water molecules using 4 electrons from cytochrome c in the IMS and 4 protons from the mitochondrial matrix.</text>
</comment>
<dbReference type="Pfam" id="PF02790">
    <property type="entry name" value="COX2_TM"/>
    <property type="match status" value="1"/>
</dbReference>
<keyword evidence="4 14" id="KW-0679">Respiratory chain</keyword>